<evidence type="ECO:0000256" key="4">
    <source>
        <dbReference type="SAM" id="MobiDB-lite"/>
    </source>
</evidence>
<dbReference type="Proteomes" id="UP000225277">
    <property type="component" value="Unassembled WGS sequence"/>
</dbReference>
<keyword evidence="2" id="KW-0560">Oxidoreductase</keyword>
<sequence>MTSENKKEISLAILDDYANAAPKHFQHLLSNLQISSFPQTLNPSSSPQNLETLVQRLEEFEIISTMRERTPFPKELLQRLPKLQVLLTTGLRNSALDLDFAREKGVLVLGSRGERRSPNQDDEEEEEEEAGEEELPPPKGWSAVNQHTWALLLSLCSRIPHDDRSLKTSPKSWQSGLGISLAGKTLGVVGLGKLGSALARTAILGFGMRVLAWSENLTQARADDVIAREGLPGGAIRVVGKEELFRKADVVSLHLVLGERTRGIVGERELGFMKKRGILVNSSRGGLVHEGSLVEVLKSGGIWGAALDVFDQEPLGEGSVWRECEGWKGMVVLSPHMGYVNSGTINRYVLLCFLVDAVEEVY</sequence>
<feature type="domain" description="D-isomer specific 2-hydroxyacid dehydrogenase NAD-binding" evidence="5">
    <location>
        <begin position="150"/>
        <end position="338"/>
    </location>
</feature>
<dbReference type="Gene3D" id="3.40.50.720">
    <property type="entry name" value="NAD(P)-binding Rossmann-like Domain"/>
    <property type="match status" value="2"/>
</dbReference>
<evidence type="ECO:0000259" key="5">
    <source>
        <dbReference type="Pfam" id="PF02826"/>
    </source>
</evidence>
<dbReference type="SUPFAM" id="SSF51735">
    <property type="entry name" value="NAD(P)-binding Rossmann-fold domains"/>
    <property type="match status" value="1"/>
</dbReference>
<evidence type="ECO:0000256" key="3">
    <source>
        <dbReference type="ARBA" id="ARBA00023027"/>
    </source>
</evidence>
<dbReference type="PROSITE" id="PS00065">
    <property type="entry name" value="D_2_HYDROXYACID_DH_1"/>
    <property type="match status" value="1"/>
</dbReference>
<evidence type="ECO:0000256" key="1">
    <source>
        <dbReference type="ARBA" id="ARBA00005854"/>
    </source>
</evidence>
<reference evidence="6 7" key="1">
    <citation type="submission" date="2016-03" db="EMBL/GenBank/DDBJ databases">
        <authorList>
            <person name="Ploux O."/>
        </authorList>
    </citation>
    <scope>NUCLEOTIDE SEQUENCE [LARGE SCALE GENOMIC DNA]</scope>
    <source>
        <strain evidence="6 7">URUG2</strain>
    </source>
</reference>
<dbReference type="OrthoDB" id="298012at2759"/>
<dbReference type="GeneID" id="35603165"/>
<dbReference type="PANTHER" id="PTHR42789">
    <property type="entry name" value="D-ISOMER SPECIFIC 2-HYDROXYACID DEHYDROGENASE FAMILY PROTEIN (AFU_ORTHOLOGUE AFUA_6G10090)"/>
    <property type="match status" value="1"/>
</dbReference>
<protein>
    <submittedName>
        <fullName evidence="6">Related to phosphoglycerate dehydrogenase and related dehydrogenases</fullName>
    </submittedName>
</protein>
<organism evidence="6 7">
    <name type="scientific">Ramularia collo-cygni</name>
    <dbReference type="NCBI Taxonomy" id="112498"/>
    <lineage>
        <taxon>Eukaryota</taxon>
        <taxon>Fungi</taxon>
        <taxon>Dikarya</taxon>
        <taxon>Ascomycota</taxon>
        <taxon>Pezizomycotina</taxon>
        <taxon>Dothideomycetes</taxon>
        <taxon>Dothideomycetidae</taxon>
        <taxon>Mycosphaerellales</taxon>
        <taxon>Mycosphaerellaceae</taxon>
        <taxon>Ramularia</taxon>
    </lineage>
</organism>
<dbReference type="EMBL" id="FJUY01000013">
    <property type="protein sequence ID" value="CZT22195.1"/>
    <property type="molecule type" value="Genomic_DNA"/>
</dbReference>
<keyword evidence="3" id="KW-0520">NAD</keyword>
<accession>A0A2D3V670</accession>
<comment type="similarity">
    <text evidence="1">Belongs to the D-isomer specific 2-hydroxyacid dehydrogenase family.</text>
</comment>
<dbReference type="GO" id="GO:0016491">
    <property type="term" value="F:oxidoreductase activity"/>
    <property type="evidence" value="ECO:0007669"/>
    <property type="project" value="UniProtKB-KW"/>
</dbReference>
<feature type="region of interest" description="Disordered" evidence="4">
    <location>
        <begin position="111"/>
        <end position="140"/>
    </location>
</feature>
<evidence type="ECO:0000256" key="2">
    <source>
        <dbReference type="ARBA" id="ARBA00023002"/>
    </source>
</evidence>
<dbReference type="InterPro" id="IPR036291">
    <property type="entry name" value="NAD(P)-bd_dom_sf"/>
</dbReference>
<name>A0A2D3V670_9PEZI</name>
<dbReference type="PANTHER" id="PTHR42789:SF1">
    <property type="entry name" value="D-ISOMER SPECIFIC 2-HYDROXYACID DEHYDROGENASE FAMILY PROTEIN (AFU_ORTHOLOGUE AFUA_6G10090)"/>
    <property type="match status" value="1"/>
</dbReference>
<evidence type="ECO:0000313" key="7">
    <source>
        <dbReference type="Proteomes" id="UP000225277"/>
    </source>
</evidence>
<dbReference type="CDD" id="cd12169">
    <property type="entry name" value="PGDH_like_1"/>
    <property type="match status" value="1"/>
</dbReference>
<dbReference type="Pfam" id="PF02826">
    <property type="entry name" value="2-Hacid_dh_C"/>
    <property type="match status" value="1"/>
</dbReference>
<dbReference type="SUPFAM" id="SSF52283">
    <property type="entry name" value="Formate/glycerate dehydrogenase catalytic domain-like"/>
    <property type="match status" value="1"/>
</dbReference>
<proteinExistence type="inferred from homology"/>
<dbReference type="InterPro" id="IPR029752">
    <property type="entry name" value="D-isomer_DH_CS1"/>
</dbReference>
<evidence type="ECO:0000313" key="6">
    <source>
        <dbReference type="EMBL" id="CZT22195.1"/>
    </source>
</evidence>
<dbReference type="InterPro" id="IPR050857">
    <property type="entry name" value="D-2-hydroxyacid_DH"/>
</dbReference>
<dbReference type="InterPro" id="IPR006140">
    <property type="entry name" value="D-isomer_DH_NAD-bd"/>
</dbReference>
<dbReference type="GO" id="GO:0051287">
    <property type="term" value="F:NAD binding"/>
    <property type="evidence" value="ECO:0007669"/>
    <property type="project" value="InterPro"/>
</dbReference>
<dbReference type="STRING" id="112498.A0A2D3V670"/>
<dbReference type="AlphaFoldDB" id="A0A2D3V670"/>
<dbReference type="RefSeq" id="XP_023629084.1">
    <property type="nucleotide sequence ID" value="XM_023773316.1"/>
</dbReference>
<gene>
    <name evidence="6" type="ORF">RCC_08064</name>
</gene>
<feature type="compositionally biased region" description="Acidic residues" evidence="4">
    <location>
        <begin position="120"/>
        <end position="135"/>
    </location>
</feature>
<keyword evidence="7" id="KW-1185">Reference proteome</keyword>